<dbReference type="AlphaFoldDB" id="A0A6V8N795"/>
<dbReference type="EMBL" id="BLXZ01000003">
    <property type="protein sequence ID" value="GFO68351.1"/>
    <property type="molecule type" value="Genomic_DNA"/>
</dbReference>
<sequence length="146" mass="16207">MLRSAGGWRELHAAREAGIFLNSDERILGDADFVDSALQASEEDLERKTWYHREDVTLEKLISIVASVLAIAEGEVCAVGKHPKQVQARSLLCYWAIREIGLTGVSMAKFLGISQPAVTQALERGERLAAERGLQLKDLLQRNLYS</sequence>
<dbReference type="GO" id="GO:0006275">
    <property type="term" value="P:regulation of DNA replication"/>
    <property type="evidence" value="ECO:0007669"/>
    <property type="project" value="InterPro"/>
</dbReference>
<dbReference type="Proteomes" id="UP000587586">
    <property type="component" value="Unassembled WGS sequence"/>
</dbReference>
<protein>
    <recommendedName>
        <fullName evidence="1">Chromosomal replication initiator DnaA C-terminal domain-containing protein</fullName>
    </recommendedName>
</protein>
<proteinExistence type="predicted"/>
<dbReference type="GO" id="GO:0006270">
    <property type="term" value="P:DNA replication initiation"/>
    <property type="evidence" value="ECO:0007669"/>
    <property type="project" value="InterPro"/>
</dbReference>
<organism evidence="2 3">
    <name type="scientific">Geomonas limicola</name>
    <dbReference type="NCBI Taxonomy" id="2740186"/>
    <lineage>
        <taxon>Bacteria</taxon>
        <taxon>Pseudomonadati</taxon>
        <taxon>Thermodesulfobacteriota</taxon>
        <taxon>Desulfuromonadia</taxon>
        <taxon>Geobacterales</taxon>
        <taxon>Geobacteraceae</taxon>
        <taxon>Geomonas</taxon>
    </lineage>
</organism>
<gene>
    <name evidence="2" type="ORF">GMLC_19300</name>
</gene>
<evidence type="ECO:0000259" key="1">
    <source>
        <dbReference type="SMART" id="SM00760"/>
    </source>
</evidence>
<keyword evidence="3" id="KW-1185">Reference proteome</keyword>
<name>A0A6V8N795_9BACT</name>
<evidence type="ECO:0000313" key="3">
    <source>
        <dbReference type="Proteomes" id="UP000587586"/>
    </source>
</evidence>
<dbReference type="GO" id="GO:0043565">
    <property type="term" value="F:sequence-specific DNA binding"/>
    <property type="evidence" value="ECO:0007669"/>
    <property type="project" value="InterPro"/>
</dbReference>
<dbReference type="SUPFAM" id="SSF48295">
    <property type="entry name" value="TrpR-like"/>
    <property type="match status" value="1"/>
</dbReference>
<evidence type="ECO:0000313" key="2">
    <source>
        <dbReference type="EMBL" id="GFO68351.1"/>
    </source>
</evidence>
<dbReference type="SMART" id="SM00760">
    <property type="entry name" value="Bac_DnaA_C"/>
    <property type="match status" value="1"/>
</dbReference>
<dbReference type="InterPro" id="IPR013159">
    <property type="entry name" value="DnaA_C"/>
</dbReference>
<comment type="caution">
    <text evidence="2">The sequence shown here is derived from an EMBL/GenBank/DDBJ whole genome shotgun (WGS) entry which is preliminary data.</text>
</comment>
<accession>A0A6V8N795</accession>
<dbReference type="GO" id="GO:0005524">
    <property type="term" value="F:ATP binding"/>
    <property type="evidence" value="ECO:0007669"/>
    <property type="project" value="InterPro"/>
</dbReference>
<feature type="domain" description="Chromosomal replication initiator DnaA C-terminal" evidence="1">
    <location>
        <begin position="57"/>
        <end position="125"/>
    </location>
</feature>
<reference evidence="3" key="1">
    <citation type="submission" date="2020-06" db="EMBL/GenBank/DDBJ databases">
        <title>Draft genomic sequecing of Geomonas sp. Red745.</title>
        <authorList>
            <person name="Itoh H."/>
            <person name="Xu Z.X."/>
            <person name="Ushijima N."/>
            <person name="Masuda Y."/>
            <person name="Shiratori Y."/>
            <person name="Senoo K."/>
        </authorList>
    </citation>
    <scope>NUCLEOTIDE SEQUENCE [LARGE SCALE GENOMIC DNA]</scope>
    <source>
        <strain evidence="3">Red745</strain>
    </source>
</reference>
<dbReference type="InterPro" id="IPR010921">
    <property type="entry name" value="Trp_repressor/repl_initiator"/>
</dbReference>